<evidence type="ECO:0000313" key="10">
    <source>
        <dbReference type="Proteomes" id="UP001168528"/>
    </source>
</evidence>
<evidence type="ECO:0000313" key="9">
    <source>
        <dbReference type="EMBL" id="MDO1445811.1"/>
    </source>
</evidence>
<comment type="subunit">
    <text evidence="7">NDH-1 is composed of 14 different subunits. Subunits NuoA, H, J, K, L, M, N constitute the membrane sector of the complex.</text>
</comment>
<dbReference type="RefSeq" id="WP_302036610.1">
    <property type="nucleotide sequence ID" value="NZ_JAUKPO010000002.1"/>
</dbReference>
<evidence type="ECO:0000256" key="6">
    <source>
        <dbReference type="ARBA" id="ARBA00023136"/>
    </source>
</evidence>
<evidence type="ECO:0000256" key="4">
    <source>
        <dbReference type="ARBA" id="ARBA00022692"/>
    </source>
</evidence>
<keyword evidence="3 7" id="KW-0813">Transport</keyword>
<gene>
    <name evidence="7" type="primary">nuoA</name>
    <name evidence="9" type="ORF">Q0590_06090</name>
</gene>
<dbReference type="EC" id="7.1.1.-" evidence="7"/>
<comment type="caution">
    <text evidence="9">The sequence shown here is derived from an EMBL/GenBank/DDBJ whole genome shotgun (WGS) entry which is preliminary data.</text>
</comment>
<evidence type="ECO:0000256" key="2">
    <source>
        <dbReference type="ARBA" id="ARBA00008472"/>
    </source>
</evidence>
<protein>
    <recommendedName>
        <fullName evidence="7">NADH-quinone oxidoreductase subunit A</fullName>
        <ecNumber evidence="7">7.1.1.-</ecNumber>
    </recommendedName>
    <alternativeName>
        <fullName evidence="7">NADH dehydrogenase I subunit A</fullName>
    </alternativeName>
    <alternativeName>
        <fullName evidence="7">NDH-1 subunit A</fullName>
    </alternativeName>
    <alternativeName>
        <fullName evidence="7">NUO1</fullName>
    </alternativeName>
</protein>
<reference evidence="9" key="1">
    <citation type="submission" date="2023-07" db="EMBL/GenBank/DDBJ databases">
        <title>The genome sequence of Rhodocytophaga aerolata KACC 12507.</title>
        <authorList>
            <person name="Zhang X."/>
        </authorList>
    </citation>
    <scope>NUCLEOTIDE SEQUENCE</scope>
    <source>
        <strain evidence="9">KACC 12507</strain>
    </source>
</reference>
<comment type="function">
    <text evidence="7">NDH-1 shuttles electrons from NADH, via FMN and iron-sulfur (Fe-S) centers, to quinones in the respiratory chain. The immediate electron acceptor for the enzyme in this species is believed to be a menaquinone. Couples the redox reaction to proton translocation (for every two electrons transferred, four hydrogen ions are translocated across the cytoplasmic membrane), and thus conserves the redox energy in a proton gradient.</text>
</comment>
<proteinExistence type="inferred from homology"/>
<dbReference type="PANTHER" id="PTHR11058">
    <property type="entry name" value="NADH-UBIQUINONE OXIDOREDUCTASE CHAIN 3"/>
    <property type="match status" value="1"/>
</dbReference>
<dbReference type="InterPro" id="IPR023043">
    <property type="entry name" value="NAD(P)H_OxRDtase_bac/plastid"/>
</dbReference>
<evidence type="ECO:0000256" key="5">
    <source>
        <dbReference type="ARBA" id="ARBA00022989"/>
    </source>
</evidence>
<sequence length="174" mass="19766">MQHSQISEFGYILLFIVGAIVFVIVALTVARLIRPNRPNVEKLSSYECGEEPVGSAWGQFNVRFYIVALIFILFDVELVFLFPWATVFGNRELIQATNGLWGWFALAEMFLFVGILVLGLAYAWVKGYLDWVKPQIKTPTFKTNVPAQLYEQINRKYAGKSPVAQPLEQAEIES</sequence>
<comment type="similarity">
    <text evidence="2 7 8">Belongs to the complex I subunit 3 family.</text>
</comment>
<keyword evidence="7" id="KW-1003">Cell membrane</keyword>
<dbReference type="Pfam" id="PF00507">
    <property type="entry name" value="Oxidored_q4"/>
    <property type="match status" value="1"/>
</dbReference>
<comment type="catalytic activity">
    <reaction evidence="7 8">
        <text>a quinone + NADH + 5 H(+)(in) = a quinol + NAD(+) + 4 H(+)(out)</text>
        <dbReference type="Rhea" id="RHEA:57888"/>
        <dbReference type="ChEBI" id="CHEBI:15378"/>
        <dbReference type="ChEBI" id="CHEBI:24646"/>
        <dbReference type="ChEBI" id="CHEBI:57540"/>
        <dbReference type="ChEBI" id="CHEBI:57945"/>
        <dbReference type="ChEBI" id="CHEBI:132124"/>
    </reaction>
</comment>
<keyword evidence="5 7" id="KW-1133">Transmembrane helix</keyword>
<name>A0ABT8R2F0_9BACT</name>
<dbReference type="InterPro" id="IPR038430">
    <property type="entry name" value="NDAH_ubi_oxred_su3_sf"/>
</dbReference>
<keyword evidence="7 8" id="KW-0520">NAD</keyword>
<evidence type="ECO:0000256" key="7">
    <source>
        <dbReference type="HAMAP-Rule" id="MF_01394"/>
    </source>
</evidence>
<evidence type="ECO:0000256" key="1">
    <source>
        <dbReference type="ARBA" id="ARBA00004141"/>
    </source>
</evidence>
<keyword evidence="10" id="KW-1185">Reference proteome</keyword>
<dbReference type="HAMAP" id="MF_01394">
    <property type="entry name" value="NDH1_NuoA"/>
    <property type="match status" value="1"/>
</dbReference>
<feature type="transmembrane region" description="Helical" evidence="7">
    <location>
        <begin position="12"/>
        <end position="33"/>
    </location>
</feature>
<dbReference type="EMBL" id="JAUKPO010000002">
    <property type="protein sequence ID" value="MDO1445811.1"/>
    <property type="molecule type" value="Genomic_DNA"/>
</dbReference>
<evidence type="ECO:0000256" key="8">
    <source>
        <dbReference type="RuleBase" id="RU003639"/>
    </source>
</evidence>
<keyword evidence="7 8" id="KW-0874">Quinone</keyword>
<dbReference type="Gene3D" id="1.20.58.1610">
    <property type="entry name" value="NADH:ubiquinone/plastoquinone oxidoreductase, chain 3"/>
    <property type="match status" value="1"/>
</dbReference>
<keyword evidence="6 7" id="KW-0472">Membrane</keyword>
<evidence type="ECO:0000256" key="3">
    <source>
        <dbReference type="ARBA" id="ARBA00022448"/>
    </source>
</evidence>
<dbReference type="InterPro" id="IPR000440">
    <property type="entry name" value="NADH_UbQ/plastoQ_OxRdtase_su3"/>
</dbReference>
<keyword evidence="4 7" id="KW-0812">Transmembrane</keyword>
<keyword evidence="7" id="KW-1278">Translocase</keyword>
<accession>A0ABT8R2F0</accession>
<feature type="transmembrane region" description="Helical" evidence="7">
    <location>
        <begin position="64"/>
        <end position="88"/>
    </location>
</feature>
<dbReference type="PANTHER" id="PTHR11058:SF9">
    <property type="entry name" value="NADH-UBIQUINONE OXIDOREDUCTASE CHAIN 3"/>
    <property type="match status" value="1"/>
</dbReference>
<comment type="subcellular location">
    <subcellularLocation>
        <location evidence="7 8">Cell membrane</location>
        <topology evidence="7 8">Multi-pass membrane protein</topology>
    </subcellularLocation>
    <subcellularLocation>
        <location evidence="1">Membrane</location>
        <topology evidence="1">Multi-pass membrane protein</topology>
    </subcellularLocation>
</comment>
<organism evidence="9 10">
    <name type="scientific">Rhodocytophaga aerolata</name>
    <dbReference type="NCBI Taxonomy" id="455078"/>
    <lineage>
        <taxon>Bacteria</taxon>
        <taxon>Pseudomonadati</taxon>
        <taxon>Bacteroidota</taxon>
        <taxon>Cytophagia</taxon>
        <taxon>Cytophagales</taxon>
        <taxon>Rhodocytophagaceae</taxon>
        <taxon>Rhodocytophaga</taxon>
    </lineage>
</organism>
<dbReference type="Proteomes" id="UP001168528">
    <property type="component" value="Unassembled WGS sequence"/>
</dbReference>
<feature type="transmembrane region" description="Helical" evidence="7">
    <location>
        <begin position="100"/>
        <end position="125"/>
    </location>
</feature>